<name>A0ABQ0BDE4_9FIRM</name>
<proteinExistence type="predicted"/>
<sequence>MSKINKAIDQILSDEELLKKLQATKTIDDVVSLAKQEHIDVSEEEIRDYFAKGEIDPRLIPSSGSCGKNTCSVHVN</sequence>
<dbReference type="Pfam" id="PF07862">
    <property type="entry name" value="Nif11"/>
    <property type="match status" value="1"/>
</dbReference>
<dbReference type="EMBL" id="BAABYW010000001">
    <property type="protein sequence ID" value="GAA6409487.1"/>
    <property type="molecule type" value="Genomic_DNA"/>
</dbReference>
<evidence type="ECO:0000259" key="1">
    <source>
        <dbReference type="Pfam" id="PF07862"/>
    </source>
</evidence>
<dbReference type="RefSeq" id="WP_095173513.1">
    <property type="nucleotide sequence ID" value="NZ_BAABYW010000001.1"/>
</dbReference>
<protein>
    <recommendedName>
        <fullName evidence="1">Nif11 domain-containing protein</fullName>
    </recommendedName>
</protein>
<evidence type="ECO:0000313" key="2">
    <source>
        <dbReference type="EMBL" id="GAA6409487.1"/>
    </source>
</evidence>
<dbReference type="Proteomes" id="UP001600943">
    <property type="component" value="Unassembled WGS sequence"/>
</dbReference>
<accession>A0ABQ0BDE4</accession>
<evidence type="ECO:0000313" key="3">
    <source>
        <dbReference type="Proteomes" id="UP001600943"/>
    </source>
</evidence>
<gene>
    <name evidence="2" type="ORF">K040078D81_36040</name>
</gene>
<reference evidence="2 3" key="1">
    <citation type="submission" date="2024-04" db="EMBL/GenBank/DDBJ databases">
        <title>Defined microbial consortia suppress multidrug-resistant proinflammatory Enterobacteriaceae via ecological control.</title>
        <authorList>
            <person name="Furuichi M."/>
            <person name="Kawaguchi T."/>
            <person name="Pust M."/>
            <person name="Yasuma K."/>
            <person name="Plichta D."/>
            <person name="Hasegawa N."/>
            <person name="Ohya T."/>
            <person name="Bhattarai S."/>
            <person name="Sasajima S."/>
            <person name="Aoto Y."/>
            <person name="Tuganbaev T."/>
            <person name="Yaginuma M."/>
            <person name="Ueda M."/>
            <person name="Okahashi N."/>
            <person name="Amafuji K."/>
            <person name="Kiridooshi Y."/>
            <person name="Sugita K."/>
            <person name="Strazar M."/>
            <person name="Skelly A."/>
            <person name="Suda W."/>
            <person name="Hattori M."/>
            <person name="Nakamoto N."/>
            <person name="Caballero S."/>
            <person name="Norman J."/>
            <person name="Olle B."/>
            <person name="Tanoue T."/>
            <person name="Arita M."/>
            <person name="Bucci V."/>
            <person name="Atarashi K."/>
            <person name="Xavier R."/>
            <person name="Honda K."/>
        </authorList>
    </citation>
    <scope>NUCLEOTIDE SEQUENCE [LARGE SCALE GENOMIC DNA]</scope>
    <source>
        <strain evidence="3">k04-0078-D8-1</strain>
    </source>
</reference>
<organism evidence="2 3">
    <name type="scientific">Blautia hominis</name>
    <dbReference type="NCBI Taxonomy" id="2025493"/>
    <lineage>
        <taxon>Bacteria</taxon>
        <taxon>Bacillati</taxon>
        <taxon>Bacillota</taxon>
        <taxon>Clostridia</taxon>
        <taxon>Lachnospirales</taxon>
        <taxon>Lachnospiraceae</taxon>
        <taxon>Blautia</taxon>
    </lineage>
</organism>
<dbReference type="InterPro" id="IPR012903">
    <property type="entry name" value="Nif11"/>
</dbReference>
<keyword evidence="3" id="KW-1185">Reference proteome</keyword>
<feature type="domain" description="Nif11" evidence="1">
    <location>
        <begin position="9"/>
        <end position="45"/>
    </location>
</feature>
<comment type="caution">
    <text evidence="2">The sequence shown here is derived from an EMBL/GenBank/DDBJ whole genome shotgun (WGS) entry which is preliminary data.</text>
</comment>